<evidence type="ECO:0000256" key="2">
    <source>
        <dbReference type="ARBA" id="ARBA00009236"/>
    </source>
</evidence>
<dbReference type="InterPro" id="IPR015421">
    <property type="entry name" value="PyrdxlP-dep_Trfase_major"/>
</dbReference>
<dbReference type="STRING" id="181874.A0A409V9I1"/>
<evidence type="ECO:0000256" key="4">
    <source>
        <dbReference type="ARBA" id="ARBA00022576"/>
    </source>
</evidence>
<evidence type="ECO:0000256" key="5">
    <source>
        <dbReference type="ARBA" id="ARBA00022679"/>
    </source>
</evidence>
<dbReference type="PANTHER" id="PTHR21152">
    <property type="entry name" value="AMINOTRANSFERASE CLASS V"/>
    <property type="match status" value="1"/>
</dbReference>
<dbReference type="OrthoDB" id="7403325at2759"/>
<evidence type="ECO:0000256" key="6">
    <source>
        <dbReference type="ARBA" id="ARBA00022898"/>
    </source>
</evidence>
<keyword evidence="6" id="KW-0663">Pyridoxal phosphate</keyword>
<dbReference type="InParanoid" id="A0A409V9I1"/>
<dbReference type="PANTHER" id="PTHR21152:SF24">
    <property type="entry name" value="ALANINE--GLYOXYLATE AMINOTRANSFERASE 1"/>
    <property type="match status" value="1"/>
</dbReference>
<dbReference type="InterPro" id="IPR015422">
    <property type="entry name" value="PyrdxlP-dep_Trfase_small"/>
</dbReference>
<comment type="cofactor">
    <cofactor evidence="1 7">
        <name>pyridoxal 5'-phosphate</name>
        <dbReference type="ChEBI" id="CHEBI:597326"/>
    </cofactor>
</comment>
<dbReference type="EMBL" id="NHTK01006124">
    <property type="protein sequence ID" value="PPQ63374.1"/>
    <property type="molecule type" value="Genomic_DNA"/>
</dbReference>
<dbReference type="EC" id="2.6.1.44" evidence="3"/>
<comment type="similarity">
    <text evidence="2">Belongs to the class-V pyridoxal-phosphate-dependent aminotransferase family.</text>
</comment>
<evidence type="ECO:0000256" key="3">
    <source>
        <dbReference type="ARBA" id="ARBA00013049"/>
    </source>
</evidence>
<dbReference type="GO" id="GO:0005777">
    <property type="term" value="C:peroxisome"/>
    <property type="evidence" value="ECO:0007669"/>
    <property type="project" value="TreeGrafter"/>
</dbReference>
<sequence length="819" mass="87577">MSPMLAIPGPIELSPAVKSALAEPPLSHVSPAFVKIFQESLKMTRVVVGTAPLQATCPVAGHATSTPKGHPETSPSQVFILTGSGTLGWDQVGANLIQQGDAVLIVSTGYFGTGFRECLEAYGASVDTLKAALGHTVPMSDIESALKARKYKMVTITHVDTSTGVLSDAKGIAECVRRISPNTLVALDAVCSLASEEVRMDEWGLDVVLSASQKGLGGPPGLSVLAASARAMKAYEEKKSKGPARKAGFYSSWDKWLPIMKAYESGQPAYFGTPAVNIVRAYHASLVEVTQGSPSLSERVRMHKAASDRIKAAGEALGLTQVAREPAGQAHGMTALYVPEGMKVADVLGAVSRRGVVMAGGLVAEIKDRYLRVGHMGYSVVGKGGKDIDRMIRVLEESVRERTRAISLRFLSSSSSPFITRKMSNIPFKQAPHKLLVIPGPIEVADEVLYANAHPSMSHVSPDFIPVFGDCIRMTREVLFTKTGQPFLISGSGTLGWDQVAVNLIEPAEKALVLHTGYFGDSFADCLETYGASVKQLKAPIGGTVPLTQLENELKSTNYKLLTFTHVDTSTGVLSPAKEIAETVRRVSPNTLVIMDAVCSVASEEIRFDDWGLDVVLSASQKGLGSPPGLSVLVASQKALGVWEDRKQRGVREGGYYPSWSKWLPIMKAYESGNAAYFATPPVNLIYAFHASLQLITAKADASLPSVESRFALHKEASSRVKNAAKRLGLKQLPLQEGEAANGMSALYFPDGVTAGDLLPKLGKRGIVVAGGLHKDIKDKYFRIGHMGVTAIDGQRGDIDSIIKALEESLDEIKKEKGL</sequence>
<evidence type="ECO:0000256" key="7">
    <source>
        <dbReference type="RuleBase" id="RU004504"/>
    </source>
</evidence>
<dbReference type="SUPFAM" id="SSF53383">
    <property type="entry name" value="PLP-dependent transferases"/>
    <property type="match status" value="2"/>
</dbReference>
<dbReference type="InterPro" id="IPR020578">
    <property type="entry name" value="Aminotrans_V_PyrdxlP_BS"/>
</dbReference>
<feature type="domain" description="Aminotransferase class V" evidence="8">
    <location>
        <begin position="82"/>
        <end position="361"/>
    </location>
</feature>
<evidence type="ECO:0000256" key="1">
    <source>
        <dbReference type="ARBA" id="ARBA00001933"/>
    </source>
</evidence>
<dbReference type="GO" id="GO:0019265">
    <property type="term" value="P:glycine biosynthetic process, by transamination of glyoxylate"/>
    <property type="evidence" value="ECO:0007669"/>
    <property type="project" value="TreeGrafter"/>
</dbReference>
<dbReference type="InterPro" id="IPR000192">
    <property type="entry name" value="Aminotrans_V_dom"/>
</dbReference>
<dbReference type="FunFam" id="3.90.1150.10:FF:000049">
    <property type="entry name" value="Alanine-glyoxylate aminotransferase 1"/>
    <property type="match status" value="2"/>
</dbReference>
<dbReference type="FunFam" id="3.40.640.10:FF:000027">
    <property type="entry name" value="Serine--pyruvate aminotransferase, mitochondrial"/>
    <property type="match status" value="1"/>
</dbReference>
<keyword evidence="10" id="KW-1185">Reference proteome</keyword>
<dbReference type="AlphaFoldDB" id="A0A409V9I1"/>
<evidence type="ECO:0000313" key="10">
    <source>
        <dbReference type="Proteomes" id="UP000284842"/>
    </source>
</evidence>
<gene>
    <name evidence="9" type="ORF">CVT24_005639</name>
</gene>
<reference evidence="9 10" key="1">
    <citation type="journal article" date="2018" name="Evol. Lett.">
        <title>Horizontal gene cluster transfer increased hallucinogenic mushroom diversity.</title>
        <authorList>
            <person name="Reynolds H.T."/>
            <person name="Vijayakumar V."/>
            <person name="Gluck-Thaler E."/>
            <person name="Korotkin H.B."/>
            <person name="Matheny P.B."/>
            <person name="Slot J.C."/>
        </authorList>
    </citation>
    <scope>NUCLEOTIDE SEQUENCE [LARGE SCALE GENOMIC DNA]</scope>
    <source>
        <strain evidence="9 10">2629</strain>
    </source>
</reference>
<dbReference type="InterPro" id="IPR015424">
    <property type="entry name" value="PyrdxlP-dep_Trfase"/>
</dbReference>
<dbReference type="PROSITE" id="PS00595">
    <property type="entry name" value="AA_TRANSFER_CLASS_5"/>
    <property type="match status" value="2"/>
</dbReference>
<comment type="caution">
    <text evidence="9">The sequence shown here is derived from an EMBL/GenBank/DDBJ whole genome shotgun (WGS) entry which is preliminary data.</text>
</comment>
<dbReference type="GO" id="GO:0004760">
    <property type="term" value="F:L-serine-pyruvate transaminase activity"/>
    <property type="evidence" value="ECO:0007669"/>
    <property type="project" value="TreeGrafter"/>
</dbReference>
<proteinExistence type="inferred from homology"/>
<accession>A0A409V9I1</accession>
<dbReference type="GO" id="GO:0008453">
    <property type="term" value="F:alanine-glyoxylate transaminase activity"/>
    <property type="evidence" value="ECO:0007669"/>
    <property type="project" value="UniProtKB-EC"/>
</dbReference>
<dbReference type="Proteomes" id="UP000284842">
    <property type="component" value="Unassembled WGS sequence"/>
</dbReference>
<dbReference type="Gene3D" id="3.40.640.10">
    <property type="entry name" value="Type I PLP-dependent aspartate aminotransferase-like (Major domain)"/>
    <property type="match status" value="2"/>
</dbReference>
<protein>
    <recommendedName>
        <fullName evidence="3">alanine--glyoxylate transaminase</fullName>
        <ecNumber evidence="3">2.6.1.44</ecNumber>
    </recommendedName>
</protein>
<dbReference type="Gene3D" id="3.90.1150.10">
    <property type="entry name" value="Aspartate Aminotransferase, domain 1"/>
    <property type="match status" value="2"/>
</dbReference>
<name>A0A409V9I1_9AGAR</name>
<dbReference type="Pfam" id="PF00266">
    <property type="entry name" value="Aminotran_5"/>
    <property type="match status" value="2"/>
</dbReference>
<keyword evidence="5" id="KW-0808">Transferase</keyword>
<evidence type="ECO:0000313" key="9">
    <source>
        <dbReference type="EMBL" id="PPQ63374.1"/>
    </source>
</evidence>
<feature type="domain" description="Aminotransferase class V" evidence="8">
    <location>
        <begin position="449"/>
        <end position="774"/>
    </location>
</feature>
<evidence type="ECO:0000259" key="8">
    <source>
        <dbReference type="Pfam" id="PF00266"/>
    </source>
</evidence>
<keyword evidence="4" id="KW-0032">Aminotransferase</keyword>
<organism evidence="9 10">
    <name type="scientific">Panaeolus cyanescens</name>
    <dbReference type="NCBI Taxonomy" id="181874"/>
    <lineage>
        <taxon>Eukaryota</taxon>
        <taxon>Fungi</taxon>
        <taxon>Dikarya</taxon>
        <taxon>Basidiomycota</taxon>
        <taxon>Agaricomycotina</taxon>
        <taxon>Agaricomycetes</taxon>
        <taxon>Agaricomycetidae</taxon>
        <taxon>Agaricales</taxon>
        <taxon>Agaricineae</taxon>
        <taxon>Galeropsidaceae</taxon>
        <taxon>Panaeolus</taxon>
    </lineage>
</organism>